<sequence>MAQENFAGDISVFHAALVSFVTTIPGSISPSTIRQRLQRVSLANFNDLCTDVFDELRRRQAQALMQGLIDSDQLKALQPFATMHPKRNSARQRLSALPLHRFLDLCRDVLCELEDRFPRLLNGNSSPVELPSEPPPKYTSGDWTATTPSNWI</sequence>
<dbReference type="SMART" id="SM00555">
    <property type="entry name" value="GIT"/>
    <property type="match status" value="2"/>
</dbReference>
<organism evidence="3 4">
    <name type="scientific">Cyphellophora europaea (strain CBS 101466)</name>
    <name type="common">Phialophora europaea</name>
    <dbReference type="NCBI Taxonomy" id="1220924"/>
    <lineage>
        <taxon>Eukaryota</taxon>
        <taxon>Fungi</taxon>
        <taxon>Dikarya</taxon>
        <taxon>Ascomycota</taxon>
        <taxon>Pezizomycotina</taxon>
        <taxon>Eurotiomycetes</taxon>
        <taxon>Chaetothyriomycetidae</taxon>
        <taxon>Chaetothyriales</taxon>
        <taxon>Cyphellophoraceae</taxon>
        <taxon>Cyphellophora</taxon>
    </lineage>
</organism>
<accession>W2RRV4</accession>
<dbReference type="InterPro" id="IPR013724">
    <property type="entry name" value="GIT_SHD"/>
</dbReference>
<dbReference type="InParanoid" id="W2RRV4"/>
<dbReference type="Pfam" id="PF08518">
    <property type="entry name" value="GIT_SHD"/>
    <property type="match status" value="2"/>
</dbReference>
<dbReference type="HOGENOM" id="CLU_1722300_0_0_1"/>
<reference evidence="3 4" key="1">
    <citation type="submission" date="2013-03" db="EMBL/GenBank/DDBJ databases">
        <title>The Genome Sequence of Phialophora europaea CBS 101466.</title>
        <authorList>
            <consortium name="The Broad Institute Genomics Platform"/>
            <person name="Cuomo C."/>
            <person name="de Hoog S."/>
            <person name="Gorbushina A."/>
            <person name="Walker B."/>
            <person name="Young S.K."/>
            <person name="Zeng Q."/>
            <person name="Gargeya S."/>
            <person name="Fitzgerald M."/>
            <person name="Haas B."/>
            <person name="Abouelleil A."/>
            <person name="Allen A.W."/>
            <person name="Alvarado L."/>
            <person name="Arachchi H.M."/>
            <person name="Berlin A.M."/>
            <person name="Chapman S.B."/>
            <person name="Gainer-Dewar J."/>
            <person name="Goldberg J."/>
            <person name="Griggs A."/>
            <person name="Gujja S."/>
            <person name="Hansen M."/>
            <person name="Howarth C."/>
            <person name="Imamovic A."/>
            <person name="Ireland A."/>
            <person name="Larimer J."/>
            <person name="McCowan C."/>
            <person name="Murphy C."/>
            <person name="Pearson M."/>
            <person name="Poon T.W."/>
            <person name="Priest M."/>
            <person name="Roberts A."/>
            <person name="Saif S."/>
            <person name="Shea T."/>
            <person name="Sisk P."/>
            <person name="Sykes S."/>
            <person name="Wortman J."/>
            <person name="Nusbaum C."/>
            <person name="Birren B."/>
        </authorList>
    </citation>
    <scope>NUCLEOTIDE SEQUENCE [LARGE SCALE GENOMIC DNA]</scope>
    <source>
        <strain evidence="3 4">CBS 101466</strain>
    </source>
</reference>
<keyword evidence="4" id="KW-1185">Reference proteome</keyword>
<dbReference type="VEuPathDB" id="FungiDB:HMPREF1541_06493"/>
<dbReference type="OrthoDB" id="5588096at2759"/>
<dbReference type="PANTHER" id="PTHR21601:SF0">
    <property type="entry name" value="PROTEIN SPA2-RELATED"/>
    <property type="match status" value="1"/>
</dbReference>
<dbReference type="AlphaFoldDB" id="W2RRV4"/>
<proteinExistence type="predicted"/>
<feature type="domain" description="GIT Spa2 homology (SHD)" evidence="2">
    <location>
        <begin position="33"/>
        <end position="63"/>
    </location>
</feature>
<feature type="domain" description="GIT Spa2 homology (SHD)" evidence="2">
    <location>
        <begin position="90"/>
        <end position="124"/>
    </location>
</feature>
<feature type="region of interest" description="Disordered" evidence="1">
    <location>
        <begin position="122"/>
        <end position="152"/>
    </location>
</feature>
<dbReference type="STRING" id="1220924.W2RRV4"/>
<evidence type="ECO:0000259" key="2">
    <source>
        <dbReference type="SMART" id="SM00555"/>
    </source>
</evidence>
<dbReference type="GO" id="GO:0005078">
    <property type="term" value="F:MAP-kinase scaffold activity"/>
    <property type="evidence" value="ECO:0007669"/>
    <property type="project" value="TreeGrafter"/>
</dbReference>
<evidence type="ECO:0000313" key="4">
    <source>
        <dbReference type="Proteomes" id="UP000030752"/>
    </source>
</evidence>
<dbReference type="RefSeq" id="XP_008719047.1">
    <property type="nucleotide sequence ID" value="XM_008720825.1"/>
</dbReference>
<dbReference type="EMBL" id="KB822722">
    <property type="protein sequence ID" value="ETN38458.1"/>
    <property type="molecule type" value="Genomic_DNA"/>
</dbReference>
<dbReference type="GeneID" id="19973832"/>
<feature type="compositionally biased region" description="Polar residues" evidence="1">
    <location>
        <begin position="141"/>
        <end position="152"/>
    </location>
</feature>
<dbReference type="Proteomes" id="UP000030752">
    <property type="component" value="Unassembled WGS sequence"/>
</dbReference>
<protein>
    <recommendedName>
        <fullName evidence="2">GIT Spa2 homology (SHD) domain-containing protein</fullName>
    </recommendedName>
</protein>
<dbReference type="InterPro" id="IPR039892">
    <property type="entry name" value="Spa2/Sph1"/>
</dbReference>
<name>W2RRV4_CYPE1</name>
<evidence type="ECO:0000256" key="1">
    <source>
        <dbReference type="SAM" id="MobiDB-lite"/>
    </source>
</evidence>
<evidence type="ECO:0000313" key="3">
    <source>
        <dbReference type="EMBL" id="ETN38458.1"/>
    </source>
</evidence>
<gene>
    <name evidence="3" type="ORF">HMPREF1541_06493</name>
</gene>
<dbReference type="PANTHER" id="PTHR21601">
    <property type="entry name" value="SPA2 PROTEIN"/>
    <property type="match status" value="1"/>
</dbReference>